<keyword evidence="7 12" id="KW-0067">ATP-binding</keyword>
<dbReference type="SUPFAM" id="SSF52540">
    <property type="entry name" value="P-loop containing nucleoside triphosphate hydrolases"/>
    <property type="match status" value="2"/>
</dbReference>
<organism evidence="12 13">
    <name type="scientific">Bradyrhizobium lupini HPC(L)</name>
    <dbReference type="NCBI Taxonomy" id="1229491"/>
    <lineage>
        <taxon>Bacteria</taxon>
        <taxon>Pseudomonadati</taxon>
        <taxon>Pseudomonadota</taxon>
        <taxon>Alphaproteobacteria</taxon>
        <taxon>Hyphomicrobiales</taxon>
        <taxon>Nitrobacteraceae</taxon>
        <taxon>Bradyrhizobium</taxon>
    </lineage>
</organism>
<evidence type="ECO:0000313" key="12">
    <source>
        <dbReference type="EMBL" id="EKJ93082.1"/>
    </source>
</evidence>
<evidence type="ECO:0000256" key="9">
    <source>
        <dbReference type="ARBA" id="ARBA00023136"/>
    </source>
</evidence>
<dbReference type="InterPro" id="IPR003439">
    <property type="entry name" value="ABC_transporter-like_ATP-bd"/>
</dbReference>
<comment type="caution">
    <text evidence="12">The sequence shown here is derived from an EMBL/GenBank/DDBJ whole genome shotgun (WGS) entry which is preliminary data.</text>
</comment>
<dbReference type="Gene3D" id="3.40.50.300">
    <property type="entry name" value="P-loop containing nucleotide triphosphate hydrolases"/>
    <property type="match status" value="2"/>
</dbReference>
<sequence>MNESKVLQIRGLKVAAPNGAILVDNVDLDLKRGEVKGLIGESGAGKSTIGLAAMGYGRNGCRIVGGEIIVNGVSLMTIDRAGREAVRGARIAYVAQSAAAAFNPAMKIGEQIMEGPLYHGIMNRQEAEAWMLELLQALQLPDYQNFGSRYPHQVSGGQLQRAMVAMAMSCRPDILVLDEPTTALDVTTQIEVLALLRSLIQRYDTAALYITHDLAVVAQIADSILVLRHGKEVEAGSAEQILEKPQQDYTRRLVSERKASMSGEGVHHENGEVLLEARDVTAYYGRKKVLDNVQCLLRKGETLAVVGESGSGKSTLARVIAGLPPHSSGVVTLAGHRLADKYTQRSREELRRIQLVYQLPDVALNPRHTVGEIIGRPMSFYFGMNDEQRASEVNRLLDLIGLPRDFAARLPKALSGGQKQRVCIARALAARPDLIICDEVTSALDPLVADEILTLLQSLQDELGVSYLFITHDLGVVRRIADRTMVMQHGRIVETGTTEEVFAPPYQPIPSSLSPRSPSCGATGWTAFWQNAGSRPPDSRGG</sequence>
<dbReference type="EMBL" id="AMQQ01000062">
    <property type="protein sequence ID" value="EKJ93082.1"/>
    <property type="molecule type" value="Genomic_DNA"/>
</dbReference>
<evidence type="ECO:0000256" key="1">
    <source>
        <dbReference type="ARBA" id="ARBA00004417"/>
    </source>
</evidence>
<evidence type="ECO:0000313" key="13">
    <source>
        <dbReference type="Proteomes" id="UP000017668"/>
    </source>
</evidence>
<protein>
    <submittedName>
        <fullName evidence="12">Glutathione import ATP-binding protein</fullName>
    </submittedName>
</protein>
<name>A0ABN0HEY2_RHILU</name>
<dbReference type="NCBIfam" id="NF007739">
    <property type="entry name" value="PRK10419.1"/>
    <property type="match status" value="2"/>
</dbReference>
<evidence type="ECO:0000256" key="3">
    <source>
        <dbReference type="ARBA" id="ARBA00022448"/>
    </source>
</evidence>
<evidence type="ECO:0000256" key="5">
    <source>
        <dbReference type="ARBA" id="ARBA00022519"/>
    </source>
</evidence>
<keyword evidence="4" id="KW-1003">Cell membrane</keyword>
<dbReference type="InterPro" id="IPR050388">
    <property type="entry name" value="ABC_Ni/Peptide_Import"/>
</dbReference>
<feature type="domain" description="ABC transporter" evidence="11">
    <location>
        <begin position="275"/>
        <end position="514"/>
    </location>
</feature>
<keyword evidence="6" id="KW-0547">Nucleotide-binding</keyword>
<dbReference type="InterPro" id="IPR027417">
    <property type="entry name" value="P-loop_NTPase"/>
</dbReference>
<evidence type="ECO:0000259" key="11">
    <source>
        <dbReference type="PROSITE" id="PS50893"/>
    </source>
</evidence>
<dbReference type="SMART" id="SM00382">
    <property type="entry name" value="AAA"/>
    <property type="match status" value="2"/>
</dbReference>
<evidence type="ECO:0000256" key="10">
    <source>
        <dbReference type="ARBA" id="ARBA00024722"/>
    </source>
</evidence>
<comment type="function">
    <text evidence="10">Involved in beta-(1--&gt;2)glucan export. Transmembrane domains (TMD) form a pore in the inner membrane and the ATP-binding domain (NBD) is responsible for energy generation.</text>
</comment>
<dbReference type="InterPro" id="IPR003593">
    <property type="entry name" value="AAA+_ATPase"/>
</dbReference>
<evidence type="ECO:0000256" key="6">
    <source>
        <dbReference type="ARBA" id="ARBA00022741"/>
    </source>
</evidence>
<comment type="subcellular location">
    <subcellularLocation>
        <location evidence="1">Cell inner membrane</location>
        <topology evidence="1">Peripheral membrane protein</topology>
    </subcellularLocation>
</comment>
<evidence type="ECO:0000256" key="4">
    <source>
        <dbReference type="ARBA" id="ARBA00022475"/>
    </source>
</evidence>
<evidence type="ECO:0000256" key="7">
    <source>
        <dbReference type="ARBA" id="ARBA00022840"/>
    </source>
</evidence>
<dbReference type="GO" id="GO:0005524">
    <property type="term" value="F:ATP binding"/>
    <property type="evidence" value="ECO:0007669"/>
    <property type="project" value="UniProtKB-KW"/>
</dbReference>
<dbReference type="InterPro" id="IPR017871">
    <property type="entry name" value="ABC_transporter-like_CS"/>
</dbReference>
<keyword evidence="5" id="KW-0997">Cell inner membrane</keyword>
<dbReference type="PROSITE" id="PS00211">
    <property type="entry name" value="ABC_TRANSPORTER_1"/>
    <property type="match status" value="2"/>
</dbReference>
<evidence type="ECO:0000256" key="2">
    <source>
        <dbReference type="ARBA" id="ARBA00005417"/>
    </source>
</evidence>
<keyword evidence="9" id="KW-0472">Membrane</keyword>
<dbReference type="Pfam" id="PF00005">
    <property type="entry name" value="ABC_tran"/>
    <property type="match status" value="2"/>
</dbReference>
<dbReference type="CDD" id="cd03257">
    <property type="entry name" value="ABC_NikE_OppD_transporters"/>
    <property type="match status" value="2"/>
</dbReference>
<dbReference type="PANTHER" id="PTHR43297">
    <property type="entry name" value="OLIGOPEPTIDE TRANSPORT ATP-BINDING PROTEIN APPD"/>
    <property type="match status" value="1"/>
</dbReference>
<dbReference type="Proteomes" id="UP000017668">
    <property type="component" value="Unassembled WGS sequence"/>
</dbReference>
<keyword evidence="3" id="KW-0813">Transport</keyword>
<keyword evidence="13" id="KW-1185">Reference proteome</keyword>
<keyword evidence="8" id="KW-1278">Translocase</keyword>
<proteinExistence type="inferred from homology"/>
<reference evidence="12 13" key="1">
    <citation type="journal article" date="2013" name="Genome Announc.">
        <title>Genome Sequence of Rhizobium lupini HPC(L) Isolated from Saline Desert Soil, Kutch (Gujarat).</title>
        <authorList>
            <person name="Agarwal L."/>
            <person name="Purohit H.J."/>
        </authorList>
    </citation>
    <scope>NUCLEOTIDE SEQUENCE [LARGE SCALE GENOMIC DNA]</scope>
    <source>
        <strain evidence="13">HPC(L)</strain>
    </source>
</reference>
<evidence type="ECO:0000256" key="8">
    <source>
        <dbReference type="ARBA" id="ARBA00022967"/>
    </source>
</evidence>
<gene>
    <name evidence="12" type="ORF">C241_26875</name>
</gene>
<accession>A0ABN0HEY2</accession>
<dbReference type="PANTHER" id="PTHR43297:SF14">
    <property type="entry name" value="ATPASE AAA-TYPE CORE DOMAIN-CONTAINING PROTEIN"/>
    <property type="match status" value="1"/>
</dbReference>
<comment type="similarity">
    <text evidence="2">Belongs to the ABC transporter superfamily.</text>
</comment>
<dbReference type="PROSITE" id="PS50893">
    <property type="entry name" value="ABC_TRANSPORTER_2"/>
    <property type="match status" value="2"/>
</dbReference>
<feature type="domain" description="ABC transporter" evidence="11">
    <location>
        <begin position="7"/>
        <end position="254"/>
    </location>
</feature>